<feature type="region of interest" description="Disordered" evidence="1">
    <location>
        <begin position="98"/>
        <end position="191"/>
    </location>
</feature>
<dbReference type="EMBL" id="JACBZH010000001">
    <property type="protein sequence ID" value="NYH93660.1"/>
    <property type="molecule type" value="Genomic_DNA"/>
</dbReference>
<evidence type="ECO:0000256" key="2">
    <source>
        <dbReference type="SAM" id="Phobius"/>
    </source>
</evidence>
<comment type="caution">
    <text evidence="3">The sequence shown here is derived from an EMBL/GenBank/DDBJ whole genome shotgun (WGS) entry which is preliminary data.</text>
</comment>
<reference evidence="3 4" key="1">
    <citation type="submission" date="2020-07" db="EMBL/GenBank/DDBJ databases">
        <title>Sequencing the genomes of 1000 actinobacteria strains.</title>
        <authorList>
            <person name="Klenk H.-P."/>
        </authorList>
    </citation>
    <scope>NUCLEOTIDE SEQUENCE [LARGE SCALE GENOMIC DNA]</scope>
    <source>
        <strain evidence="3 4">DSM 18448</strain>
    </source>
</reference>
<accession>A0A852ZXK0</accession>
<sequence length="271" mass="26616">MNVWGDLALVVLALLAVVAVGSWVPSVHDRVEQLPWWLVAFVPAGLLGLAALCASGMTGAPSHEIRVLAVVLSVAVAISGGEPVTRAILRGAGESGIPDITRPVAPAPTPLPGEGTDAGTSGGPGAAAGTPGRPDGGALAGTGARPSGGDPLSGVAAERGLPGTGGLPAGVPGAGRSITGTETPRRSGRVRTGRPVLRGGAWIGVLERAAIASCLLVGYGEGVAVVLAVKGLGRYPDLRASGAAERFIIGTFASLLWAGGAAGIGLLLQRP</sequence>
<feature type="transmembrane region" description="Helical" evidence="2">
    <location>
        <begin position="37"/>
        <end position="57"/>
    </location>
</feature>
<evidence type="ECO:0000313" key="3">
    <source>
        <dbReference type="EMBL" id="NYH93660.1"/>
    </source>
</evidence>
<name>A0A852ZXK0_9ACTN</name>
<organism evidence="3 4">
    <name type="scientific">Actinopolymorpha rutila</name>
    <dbReference type="NCBI Taxonomy" id="446787"/>
    <lineage>
        <taxon>Bacteria</taxon>
        <taxon>Bacillati</taxon>
        <taxon>Actinomycetota</taxon>
        <taxon>Actinomycetes</taxon>
        <taxon>Propionibacteriales</taxon>
        <taxon>Actinopolymorphaceae</taxon>
        <taxon>Actinopolymorpha</taxon>
    </lineage>
</organism>
<evidence type="ECO:0000313" key="4">
    <source>
        <dbReference type="Proteomes" id="UP000579605"/>
    </source>
</evidence>
<proteinExistence type="predicted"/>
<dbReference type="RefSeq" id="WP_202889539.1">
    <property type="nucleotide sequence ID" value="NZ_BAAARR010000012.1"/>
</dbReference>
<feature type="transmembrane region" description="Helical" evidence="2">
    <location>
        <begin position="201"/>
        <end position="227"/>
    </location>
</feature>
<protein>
    <submittedName>
        <fullName evidence="3">Uncharacterized protein</fullName>
    </submittedName>
</protein>
<feature type="transmembrane region" description="Helical" evidence="2">
    <location>
        <begin position="247"/>
        <end position="268"/>
    </location>
</feature>
<keyword evidence="2" id="KW-0472">Membrane</keyword>
<evidence type="ECO:0000256" key="1">
    <source>
        <dbReference type="SAM" id="MobiDB-lite"/>
    </source>
</evidence>
<gene>
    <name evidence="3" type="ORF">F4554_006298</name>
</gene>
<dbReference type="Proteomes" id="UP000579605">
    <property type="component" value="Unassembled WGS sequence"/>
</dbReference>
<keyword evidence="2" id="KW-0812">Transmembrane</keyword>
<dbReference type="AlphaFoldDB" id="A0A852ZXK0"/>
<keyword evidence="4" id="KW-1185">Reference proteome</keyword>
<keyword evidence="2" id="KW-1133">Transmembrane helix</keyword>